<dbReference type="AlphaFoldDB" id="A0A9P0AL37"/>
<organism evidence="4 5">
    <name type="scientific">Bemisia tabaci</name>
    <name type="common">Sweetpotato whitefly</name>
    <name type="synonym">Aleurodes tabaci</name>
    <dbReference type="NCBI Taxonomy" id="7038"/>
    <lineage>
        <taxon>Eukaryota</taxon>
        <taxon>Metazoa</taxon>
        <taxon>Ecdysozoa</taxon>
        <taxon>Arthropoda</taxon>
        <taxon>Hexapoda</taxon>
        <taxon>Insecta</taxon>
        <taxon>Pterygota</taxon>
        <taxon>Neoptera</taxon>
        <taxon>Paraneoptera</taxon>
        <taxon>Hemiptera</taxon>
        <taxon>Sternorrhyncha</taxon>
        <taxon>Aleyrodoidea</taxon>
        <taxon>Aleyrodidae</taxon>
        <taxon>Aleyrodinae</taxon>
        <taxon>Bemisia</taxon>
    </lineage>
</organism>
<name>A0A9P0AL37_BEMTA</name>
<dbReference type="InterPro" id="IPR027417">
    <property type="entry name" value="P-loop_NTPase"/>
</dbReference>
<evidence type="ECO:0000313" key="5">
    <source>
        <dbReference type="Proteomes" id="UP001152759"/>
    </source>
</evidence>
<dbReference type="Pfam" id="PF00685">
    <property type="entry name" value="Sulfotransfer_1"/>
    <property type="match status" value="1"/>
</dbReference>
<dbReference type="SUPFAM" id="SSF52540">
    <property type="entry name" value="P-loop containing nucleoside triphosphate hydrolases"/>
    <property type="match status" value="1"/>
</dbReference>
<keyword evidence="2" id="KW-0808">Transferase</keyword>
<dbReference type="Proteomes" id="UP001152759">
    <property type="component" value="Chromosome 9"/>
</dbReference>
<dbReference type="PANTHER" id="PTHR11783">
    <property type="entry name" value="SULFOTRANSFERASE SULT"/>
    <property type="match status" value="1"/>
</dbReference>
<evidence type="ECO:0000313" key="4">
    <source>
        <dbReference type="EMBL" id="CAH0395138.1"/>
    </source>
</evidence>
<evidence type="ECO:0000256" key="1">
    <source>
        <dbReference type="ARBA" id="ARBA00005771"/>
    </source>
</evidence>
<dbReference type="GO" id="GO:0008146">
    <property type="term" value="F:sulfotransferase activity"/>
    <property type="evidence" value="ECO:0007669"/>
    <property type="project" value="InterPro"/>
</dbReference>
<accession>A0A9P0AL37</accession>
<dbReference type="Gene3D" id="3.40.50.300">
    <property type="entry name" value="P-loop containing nucleotide triphosphate hydrolases"/>
    <property type="match status" value="1"/>
</dbReference>
<dbReference type="InterPro" id="IPR000863">
    <property type="entry name" value="Sulfotransferase_dom"/>
</dbReference>
<sequence>MDISYKNLEGPVAKKLDTMFGVENCLIEVYPGKVLVPPKYKDLGERIRKMTVRPDDTFLVSLPRTDERLLVNLPMQKKIRAEIEDRCLKVIRRNPGLLSDIVEDKNGVVRRKVAAKSSSTIHWRSTWAQEMVWCVGNDLDFKKATEVLSSVRTPLLELTALVGNDKRPWTGMFGNSVETVENLASPRYIKTHLSLDLLPAQIETVKPKVVYVTRNPKDVCVSYFHYCRLVHELVGGTFEDFCELFLQDRVPMSPFWPHVLSFWNRRHEPNVLFLKYEDMKRDGRKAIRQVAEFLDKKLSDEEITALEDYLSFDKMKENPSVNLEPIVNLMGNVNTQEKFIRKGVVGDYKAHMNEEMIARFDKWIQENTKGTGLTFE</sequence>
<proteinExistence type="inferred from homology"/>
<keyword evidence="5" id="KW-1185">Reference proteome</keyword>
<protein>
    <recommendedName>
        <fullName evidence="3">Sulfotransferase domain-containing protein</fullName>
    </recommendedName>
</protein>
<reference evidence="4" key="1">
    <citation type="submission" date="2021-12" db="EMBL/GenBank/DDBJ databases">
        <authorList>
            <person name="King R."/>
        </authorList>
    </citation>
    <scope>NUCLEOTIDE SEQUENCE</scope>
</reference>
<dbReference type="EMBL" id="OU963870">
    <property type="protein sequence ID" value="CAH0395138.1"/>
    <property type="molecule type" value="Genomic_DNA"/>
</dbReference>
<comment type="similarity">
    <text evidence="1">Belongs to the sulfotransferase 1 family.</text>
</comment>
<gene>
    <name evidence="4" type="ORF">BEMITA_LOCUS13361</name>
</gene>
<feature type="domain" description="Sulfotransferase" evidence="3">
    <location>
        <begin position="125"/>
        <end position="372"/>
    </location>
</feature>
<evidence type="ECO:0000256" key="2">
    <source>
        <dbReference type="ARBA" id="ARBA00022679"/>
    </source>
</evidence>
<evidence type="ECO:0000259" key="3">
    <source>
        <dbReference type="Pfam" id="PF00685"/>
    </source>
</evidence>